<reference evidence="4" key="1">
    <citation type="submission" date="2021-02" db="EMBL/GenBank/DDBJ databases">
        <title>The CRISPR/cas machinery reduction and long-range gene transfer in the hot spring cyanobacterium Synechococcus.</title>
        <authorList>
            <person name="Dvorak P."/>
            <person name="Jahodarova E."/>
            <person name="Hasler P."/>
            <person name="Poulickova A."/>
        </authorList>
    </citation>
    <scope>NUCLEOTIDE SEQUENCE</scope>
    <source>
        <strain evidence="4">Rupite</strain>
    </source>
</reference>
<comment type="caution">
    <text evidence="4">The sequence shown here is derived from an EMBL/GenBank/DDBJ whole genome shotgun (WGS) entry which is preliminary data.</text>
</comment>
<evidence type="ECO:0000313" key="5">
    <source>
        <dbReference type="Proteomes" id="UP000830835"/>
    </source>
</evidence>
<organism evidence="4 5">
    <name type="scientific">Thermostichus vulcanus str. 'Rupite'</name>
    <dbReference type="NCBI Taxonomy" id="2813851"/>
    <lineage>
        <taxon>Bacteria</taxon>
        <taxon>Bacillati</taxon>
        <taxon>Cyanobacteriota</taxon>
        <taxon>Cyanophyceae</taxon>
        <taxon>Thermostichales</taxon>
        <taxon>Thermostichaceae</taxon>
        <taxon>Thermostichus</taxon>
    </lineage>
</organism>
<dbReference type="NCBIfam" id="TIGR02921">
    <property type="entry name" value="PEP_integral"/>
    <property type="match status" value="1"/>
</dbReference>
<name>A0ABT0CB72_THEVL</name>
<feature type="domain" description="VIT" evidence="3">
    <location>
        <begin position="408"/>
        <end position="539"/>
    </location>
</feature>
<dbReference type="InterPro" id="IPR013694">
    <property type="entry name" value="VIT"/>
</dbReference>
<feature type="transmembrane region" description="Helical" evidence="2">
    <location>
        <begin position="60"/>
        <end position="82"/>
    </location>
</feature>
<feature type="transmembrane region" description="Helical" evidence="2">
    <location>
        <begin position="118"/>
        <end position="139"/>
    </location>
</feature>
<feature type="transmembrane region" description="Helical" evidence="2">
    <location>
        <begin position="159"/>
        <end position="183"/>
    </location>
</feature>
<dbReference type="PROSITE" id="PS51468">
    <property type="entry name" value="VIT"/>
    <property type="match status" value="1"/>
</dbReference>
<feature type="transmembrane region" description="Helical" evidence="2">
    <location>
        <begin position="21"/>
        <end position="54"/>
    </location>
</feature>
<dbReference type="InterPro" id="IPR014270">
    <property type="entry name" value="PEP-CTERM_IMP"/>
</dbReference>
<feature type="transmembrane region" description="Helical" evidence="2">
    <location>
        <begin position="94"/>
        <end position="112"/>
    </location>
</feature>
<keyword evidence="2" id="KW-0812">Transmembrane</keyword>
<evidence type="ECO:0000313" key="4">
    <source>
        <dbReference type="EMBL" id="MCJ2543039.1"/>
    </source>
</evidence>
<feature type="transmembrane region" description="Helical" evidence="2">
    <location>
        <begin position="262"/>
        <end position="280"/>
    </location>
</feature>
<evidence type="ECO:0000256" key="2">
    <source>
        <dbReference type="SAM" id="Phobius"/>
    </source>
</evidence>
<keyword evidence="2" id="KW-0472">Membrane</keyword>
<keyword evidence="1" id="KW-0175">Coiled coil</keyword>
<feature type="coiled-coil region" evidence="1">
    <location>
        <begin position="869"/>
        <end position="896"/>
    </location>
</feature>
<dbReference type="EMBL" id="JAFIRA010000020">
    <property type="protein sequence ID" value="MCJ2543039.1"/>
    <property type="molecule type" value="Genomic_DNA"/>
</dbReference>
<protein>
    <submittedName>
        <fullName evidence="4">TIGR02921 family PEP-CTERM protein</fullName>
    </submittedName>
</protein>
<evidence type="ECO:0000259" key="3">
    <source>
        <dbReference type="PROSITE" id="PS51468"/>
    </source>
</evidence>
<keyword evidence="2" id="KW-1133">Transmembrane helix</keyword>
<keyword evidence="5" id="KW-1185">Reference proteome</keyword>
<proteinExistence type="predicted"/>
<evidence type="ECO:0000256" key="1">
    <source>
        <dbReference type="SAM" id="Coils"/>
    </source>
</evidence>
<feature type="transmembrane region" description="Helical" evidence="2">
    <location>
        <begin position="212"/>
        <end position="241"/>
    </location>
</feature>
<dbReference type="Pfam" id="PF08487">
    <property type="entry name" value="VIT"/>
    <property type="match status" value="1"/>
</dbReference>
<accession>A0ABT0CB72</accession>
<dbReference type="Proteomes" id="UP000830835">
    <property type="component" value="Unassembled WGS sequence"/>
</dbReference>
<sequence length="938" mass="106663">MTAATPEPQKISWMRRLFNWACYGIFWSWNAGSLALVYLGFLPFIGFSFLIAIGQENFNLNLFLTILLLMLVPVGCSIWGLIRYLKKPGQLMRLFFGLEAPLILLCLIRLFVFRQMPLSSLFMVVTFLLALLAYGVDLAWPTKTWGRWGSWLQLTGHSLLLTTGLYGGILLSLYVPPIAMIFVKGVIEWVVGFFRFEWVSSLQYTPWKALPFFLLIYSSMLLVLGAGGLIFILLPLAMTSLYLRSGWGKLVQLAIRWGSPRVFAGSIAVLGVWMGLFLTLQTQPQVHAFTLLENPPTTDQARQELIQQSDRIRDGLLNAYLSPYRYLSTRTEAQNLRELYHDIFRLPRPIGEKIQAVHNTLFSPFLYDGSLEDQPKAAQLYEQFFDEPIQKAESETIRQALNATLNRDQVQAGLLDIDQKRVWLAKQEVTVQSQGDIAQVEIHERYENNTWEQQEVFYAFSLPESAVITGLWLGETENLAQRFSHVVAPRGAAQQVYTQEVRRQVDPALLEQVGPQQYRLRAFPVPPRTYDPQGAGGWIPGQMHLWMTYQVMAQPGGWPLPHLLEQRNIYWTRQTERWQNGEPVSSLTESWFPPYVSGTVQPQSHQITLTSDPPTTLTAQPFAEQRIPKNRHFALVLDTSYSMWQQRGSLRETFLWLDALFLPQNQVDVYVSSAEGMSPRFLGEIRQLQAQTLTLYGSLTLQEILHQFHSLQNSRSYDAVVLVTDTGSYERSQGDPLPPLAAPLWILHLGDVPAAYDDPVLEAITDTDGGVDTNLQTLMTRLETQLSLGSTVLDGYRWQVQTETQTEVQTKPAEEEGDPFFAPLAARYWIRYMSRQTPERTLADLDRIHTIAKEQDIVTPFSSMLVLVNDRQRQALAEAEAAADRFEREVETGTETLTQPFSPFTVTGVPEPEEWLLIGIALALGTGILYRQRQRAKA</sequence>
<gene>
    <name evidence="4" type="ORF">JX360_08995</name>
</gene>
<dbReference type="RefSeq" id="WP_244350316.1">
    <property type="nucleotide sequence ID" value="NZ_JAFIRA010000020.1"/>
</dbReference>